<reference evidence="1" key="1">
    <citation type="journal article" date="2021" name="Mol. Ecol. Resour.">
        <title>Apolygus lucorum genome provides insights into omnivorousness and mesophyll feeding.</title>
        <authorList>
            <person name="Liu Y."/>
            <person name="Liu H."/>
            <person name="Wang H."/>
            <person name="Huang T."/>
            <person name="Liu B."/>
            <person name="Yang B."/>
            <person name="Yin L."/>
            <person name="Li B."/>
            <person name="Zhang Y."/>
            <person name="Zhang S."/>
            <person name="Jiang F."/>
            <person name="Zhang X."/>
            <person name="Ren Y."/>
            <person name="Wang B."/>
            <person name="Wang S."/>
            <person name="Lu Y."/>
            <person name="Wu K."/>
            <person name="Fan W."/>
            <person name="Wang G."/>
        </authorList>
    </citation>
    <scope>NUCLEOTIDE SEQUENCE</scope>
    <source>
        <strain evidence="1">12Hb</strain>
    </source>
</reference>
<protein>
    <submittedName>
        <fullName evidence="1">Uncharacterized protein</fullName>
    </submittedName>
</protein>
<accession>A0A8S9Y5S6</accession>
<organism evidence="1 2">
    <name type="scientific">Apolygus lucorum</name>
    <name type="common">Small green plant bug</name>
    <name type="synonym">Lygocoris lucorum</name>
    <dbReference type="NCBI Taxonomy" id="248454"/>
    <lineage>
        <taxon>Eukaryota</taxon>
        <taxon>Metazoa</taxon>
        <taxon>Ecdysozoa</taxon>
        <taxon>Arthropoda</taxon>
        <taxon>Hexapoda</taxon>
        <taxon>Insecta</taxon>
        <taxon>Pterygota</taxon>
        <taxon>Neoptera</taxon>
        <taxon>Paraneoptera</taxon>
        <taxon>Hemiptera</taxon>
        <taxon>Heteroptera</taxon>
        <taxon>Panheteroptera</taxon>
        <taxon>Cimicomorpha</taxon>
        <taxon>Miridae</taxon>
        <taxon>Mirini</taxon>
        <taxon>Apolygus</taxon>
    </lineage>
</organism>
<evidence type="ECO:0000313" key="2">
    <source>
        <dbReference type="Proteomes" id="UP000466442"/>
    </source>
</evidence>
<comment type="caution">
    <text evidence="1">The sequence shown here is derived from an EMBL/GenBank/DDBJ whole genome shotgun (WGS) entry which is preliminary data.</text>
</comment>
<sequence>MEMDSHGFSNCVHFESRSFTARSSIQDGRELRRNPHFHSTVHKFPKLSWDSNLSKYTIDLGQVYFSML</sequence>
<gene>
    <name evidence="1" type="ORF">GE061_000961</name>
</gene>
<keyword evidence="2" id="KW-1185">Reference proteome</keyword>
<evidence type="ECO:0000313" key="1">
    <source>
        <dbReference type="EMBL" id="KAF6216617.1"/>
    </source>
</evidence>
<dbReference type="EMBL" id="WIXP02000001">
    <property type="protein sequence ID" value="KAF6216617.1"/>
    <property type="molecule type" value="Genomic_DNA"/>
</dbReference>
<name>A0A8S9Y5S6_APOLU</name>
<dbReference type="Proteomes" id="UP000466442">
    <property type="component" value="Linkage Group LG1"/>
</dbReference>
<proteinExistence type="predicted"/>
<dbReference type="AlphaFoldDB" id="A0A8S9Y5S6"/>